<protein>
    <submittedName>
        <fullName evidence="1 2">Uncharacterized protein</fullName>
    </submittedName>
</protein>
<dbReference type="AlphaFoldDB" id="A0A2K1IEZ7"/>
<dbReference type="Proteomes" id="UP000006727">
    <property type="component" value="Chromosome 25"/>
</dbReference>
<evidence type="ECO:0000313" key="3">
    <source>
        <dbReference type="Proteomes" id="UP000006727"/>
    </source>
</evidence>
<evidence type="ECO:0000313" key="2">
    <source>
        <dbReference type="EnsemblPlants" id="Pp3c25_15380V3.1"/>
    </source>
</evidence>
<dbReference type="Gramene" id="Pp3c25_15380V3.1">
    <property type="protein sequence ID" value="Pp3c25_15380V3.1"/>
    <property type="gene ID" value="Pp3c25_15380"/>
</dbReference>
<proteinExistence type="predicted"/>
<evidence type="ECO:0000313" key="1">
    <source>
        <dbReference type="EMBL" id="PNR27852.1"/>
    </source>
</evidence>
<gene>
    <name evidence="1" type="ORF">PHYPA_030004</name>
</gene>
<reference evidence="1 3" key="1">
    <citation type="journal article" date="2008" name="Science">
        <title>The Physcomitrella genome reveals evolutionary insights into the conquest of land by plants.</title>
        <authorList>
            <person name="Rensing S."/>
            <person name="Lang D."/>
            <person name="Zimmer A."/>
            <person name="Terry A."/>
            <person name="Salamov A."/>
            <person name="Shapiro H."/>
            <person name="Nishiyama T."/>
            <person name="Perroud P.-F."/>
            <person name="Lindquist E."/>
            <person name="Kamisugi Y."/>
            <person name="Tanahashi T."/>
            <person name="Sakakibara K."/>
            <person name="Fujita T."/>
            <person name="Oishi K."/>
            <person name="Shin-I T."/>
            <person name="Kuroki Y."/>
            <person name="Toyoda A."/>
            <person name="Suzuki Y."/>
            <person name="Hashimoto A."/>
            <person name="Yamaguchi K."/>
            <person name="Sugano A."/>
            <person name="Kohara Y."/>
            <person name="Fujiyama A."/>
            <person name="Anterola A."/>
            <person name="Aoki S."/>
            <person name="Ashton N."/>
            <person name="Barbazuk W.B."/>
            <person name="Barker E."/>
            <person name="Bennetzen J."/>
            <person name="Bezanilla M."/>
            <person name="Blankenship R."/>
            <person name="Cho S.H."/>
            <person name="Dutcher S."/>
            <person name="Estelle M."/>
            <person name="Fawcett J.A."/>
            <person name="Gundlach H."/>
            <person name="Hanada K."/>
            <person name="Heyl A."/>
            <person name="Hicks K.A."/>
            <person name="Hugh J."/>
            <person name="Lohr M."/>
            <person name="Mayer K."/>
            <person name="Melkozernov A."/>
            <person name="Murata T."/>
            <person name="Nelson D."/>
            <person name="Pils B."/>
            <person name="Prigge M."/>
            <person name="Reiss B."/>
            <person name="Renner T."/>
            <person name="Rombauts S."/>
            <person name="Rushton P."/>
            <person name="Sanderfoot A."/>
            <person name="Schween G."/>
            <person name="Shiu S.-H."/>
            <person name="Stueber K."/>
            <person name="Theodoulou F.L."/>
            <person name="Tu H."/>
            <person name="Van de Peer Y."/>
            <person name="Verrier P.J."/>
            <person name="Waters E."/>
            <person name="Wood A."/>
            <person name="Yang L."/>
            <person name="Cove D."/>
            <person name="Cuming A."/>
            <person name="Hasebe M."/>
            <person name="Lucas S."/>
            <person name="Mishler D.B."/>
            <person name="Reski R."/>
            <person name="Grigoriev I."/>
            <person name="Quatrano R.S."/>
            <person name="Boore J.L."/>
        </authorList>
    </citation>
    <scope>NUCLEOTIDE SEQUENCE [LARGE SCALE GENOMIC DNA]</scope>
    <source>
        <strain evidence="2 3">cv. Gransden 2004</strain>
    </source>
</reference>
<sequence length="115" mass="12923">MHRGQIKILIYLLDVPNVFTIPGQILVTHEMLFLIDTADPNSGMYAEEACPLAASLFMIAEKLSRNSATMFKLERSSRKNPSLNSRLQYGSSVNKTRRRILVEASTVGTLRYAFS</sequence>
<dbReference type="EMBL" id="ABEU02000025">
    <property type="protein sequence ID" value="PNR27852.1"/>
    <property type="molecule type" value="Genomic_DNA"/>
</dbReference>
<reference evidence="1 3" key="2">
    <citation type="journal article" date="2018" name="Plant J.">
        <title>The Physcomitrella patens chromosome-scale assembly reveals moss genome structure and evolution.</title>
        <authorList>
            <person name="Lang D."/>
            <person name="Ullrich K.K."/>
            <person name="Murat F."/>
            <person name="Fuchs J."/>
            <person name="Jenkins J."/>
            <person name="Haas F.B."/>
            <person name="Piednoel M."/>
            <person name="Gundlach H."/>
            <person name="Van Bel M."/>
            <person name="Meyberg R."/>
            <person name="Vives C."/>
            <person name="Morata J."/>
            <person name="Symeonidi A."/>
            <person name="Hiss M."/>
            <person name="Muchero W."/>
            <person name="Kamisugi Y."/>
            <person name="Saleh O."/>
            <person name="Blanc G."/>
            <person name="Decker E.L."/>
            <person name="van Gessel N."/>
            <person name="Grimwood J."/>
            <person name="Hayes R.D."/>
            <person name="Graham S.W."/>
            <person name="Gunter L.E."/>
            <person name="McDaniel S.F."/>
            <person name="Hoernstein S.N.W."/>
            <person name="Larsson A."/>
            <person name="Li F.W."/>
            <person name="Perroud P.F."/>
            <person name="Phillips J."/>
            <person name="Ranjan P."/>
            <person name="Rokshar D.S."/>
            <person name="Rothfels C.J."/>
            <person name="Schneider L."/>
            <person name="Shu S."/>
            <person name="Stevenson D.W."/>
            <person name="Thummler F."/>
            <person name="Tillich M."/>
            <person name="Villarreal Aguilar J.C."/>
            <person name="Widiez T."/>
            <person name="Wong G.K."/>
            <person name="Wymore A."/>
            <person name="Zhang Y."/>
            <person name="Zimmer A.D."/>
            <person name="Quatrano R.S."/>
            <person name="Mayer K.F.X."/>
            <person name="Goodstein D."/>
            <person name="Casacuberta J.M."/>
            <person name="Vandepoele K."/>
            <person name="Reski R."/>
            <person name="Cuming A.C."/>
            <person name="Tuskan G.A."/>
            <person name="Maumus F."/>
            <person name="Salse J."/>
            <person name="Schmutz J."/>
            <person name="Rensing S.A."/>
        </authorList>
    </citation>
    <scope>NUCLEOTIDE SEQUENCE [LARGE SCALE GENOMIC DNA]</scope>
    <source>
        <strain evidence="2 3">cv. Gransden 2004</strain>
    </source>
</reference>
<accession>A0A2K1IEZ7</accession>
<reference evidence="2" key="3">
    <citation type="submission" date="2020-12" db="UniProtKB">
        <authorList>
            <consortium name="EnsemblPlants"/>
        </authorList>
    </citation>
    <scope>IDENTIFICATION</scope>
</reference>
<dbReference type="EnsemblPlants" id="Pp3c25_15380V3.1">
    <property type="protein sequence ID" value="Pp3c25_15380V3.1"/>
    <property type="gene ID" value="Pp3c25_15380"/>
</dbReference>
<dbReference type="InParanoid" id="A0A2K1IEZ7"/>
<organism evidence="1">
    <name type="scientific">Physcomitrium patens</name>
    <name type="common">Spreading-leaved earth moss</name>
    <name type="synonym">Physcomitrella patens</name>
    <dbReference type="NCBI Taxonomy" id="3218"/>
    <lineage>
        <taxon>Eukaryota</taxon>
        <taxon>Viridiplantae</taxon>
        <taxon>Streptophyta</taxon>
        <taxon>Embryophyta</taxon>
        <taxon>Bryophyta</taxon>
        <taxon>Bryophytina</taxon>
        <taxon>Bryopsida</taxon>
        <taxon>Funariidae</taxon>
        <taxon>Funariales</taxon>
        <taxon>Funariaceae</taxon>
        <taxon>Physcomitrium</taxon>
    </lineage>
</organism>
<keyword evidence="3" id="KW-1185">Reference proteome</keyword>
<name>A0A2K1IEZ7_PHYPA</name>